<dbReference type="GO" id="GO:0005506">
    <property type="term" value="F:iron ion binding"/>
    <property type="evidence" value="ECO:0007669"/>
    <property type="project" value="InterPro"/>
</dbReference>
<dbReference type="AlphaFoldDB" id="A0A4S3J1X8"/>
<dbReference type="GO" id="GO:0008610">
    <property type="term" value="P:lipid biosynthetic process"/>
    <property type="evidence" value="ECO:0007669"/>
    <property type="project" value="InterPro"/>
</dbReference>
<organism evidence="7 8">
    <name type="scientific">Aspergillus tanneri</name>
    <dbReference type="NCBI Taxonomy" id="1220188"/>
    <lineage>
        <taxon>Eukaryota</taxon>
        <taxon>Fungi</taxon>
        <taxon>Dikarya</taxon>
        <taxon>Ascomycota</taxon>
        <taxon>Pezizomycotina</taxon>
        <taxon>Eurotiomycetes</taxon>
        <taxon>Eurotiomycetidae</taxon>
        <taxon>Eurotiales</taxon>
        <taxon>Aspergillaceae</taxon>
        <taxon>Aspergillus</taxon>
        <taxon>Aspergillus subgen. Circumdati</taxon>
    </lineage>
</organism>
<proteinExistence type="predicted"/>
<feature type="transmembrane region" description="Helical" evidence="5">
    <location>
        <begin position="84"/>
        <end position="108"/>
    </location>
</feature>
<feature type="transmembrane region" description="Helical" evidence="5">
    <location>
        <begin position="6"/>
        <end position="33"/>
    </location>
</feature>
<evidence type="ECO:0000259" key="6">
    <source>
        <dbReference type="Pfam" id="PF04116"/>
    </source>
</evidence>
<reference evidence="7 8" key="1">
    <citation type="submission" date="2019-03" db="EMBL/GenBank/DDBJ databases">
        <title>The genome sequence of a newly discovered highly antifungal drug resistant Aspergillus species, Aspergillus tanneri NIH 1004.</title>
        <authorList>
            <person name="Mounaud S."/>
            <person name="Singh I."/>
            <person name="Joardar V."/>
            <person name="Pakala S."/>
            <person name="Pakala S."/>
            <person name="Venepally P."/>
            <person name="Hoover J."/>
            <person name="Nierman W."/>
            <person name="Chung J."/>
            <person name="Losada L."/>
        </authorList>
    </citation>
    <scope>NUCLEOTIDE SEQUENCE [LARGE SCALE GENOMIC DNA]</scope>
    <source>
        <strain evidence="7 8">NIH1004</strain>
    </source>
</reference>
<dbReference type="VEuPathDB" id="FungiDB:EYZ11_012609"/>
<dbReference type="EMBL" id="SOSA01000985">
    <property type="protein sequence ID" value="THC87947.1"/>
    <property type="molecule type" value="Genomic_DNA"/>
</dbReference>
<dbReference type="GO" id="GO:0016020">
    <property type="term" value="C:membrane"/>
    <property type="evidence" value="ECO:0007669"/>
    <property type="project" value="UniProtKB-SubCell"/>
</dbReference>
<dbReference type="STRING" id="1220188.A0A4S3J1X8"/>
<evidence type="ECO:0000256" key="5">
    <source>
        <dbReference type="SAM" id="Phobius"/>
    </source>
</evidence>
<feature type="transmembrane region" description="Helical" evidence="5">
    <location>
        <begin position="163"/>
        <end position="182"/>
    </location>
</feature>
<feature type="domain" description="Fatty acid hydroxylase" evidence="6">
    <location>
        <begin position="95"/>
        <end position="213"/>
    </location>
</feature>
<feature type="transmembrane region" description="Helical" evidence="5">
    <location>
        <begin position="45"/>
        <end position="64"/>
    </location>
</feature>
<evidence type="ECO:0000256" key="2">
    <source>
        <dbReference type="ARBA" id="ARBA00022692"/>
    </source>
</evidence>
<keyword evidence="3 5" id="KW-1133">Transmembrane helix</keyword>
<evidence type="ECO:0000256" key="4">
    <source>
        <dbReference type="ARBA" id="ARBA00023136"/>
    </source>
</evidence>
<evidence type="ECO:0000313" key="7">
    <source>
        <dbReference type="EMBL" id="THC87947.1"/>
    </source>
</evidence>
<name>A0A4S3J1X8_9EURO</name>
<dbReference type="InterPro" id="IPR050307">
    <property type="entry name" value="Sterol_Desaturase_Related"/>
</dbReference>
<comment type="subcellular location">
    <subcellularLocation>
        <location evidence="1">Membrane</location>
    </subcellularLocation>
</comment>
<dbReference type="GO" id="GO:0016491">
    <property type="term" value="F:oxidoreductase activity"/>
    <property type="evidence" value="ECO:0007669"/>
    <property type="project" value="InterPro"/>
</dbReference>
<protein>
    <recommendedName>
        <fullName evidence="6">Fatty acid hydroxylase domain-containing protein</fullName>
    </recommendedName>
</protein>
<dbReference type="Pfam" id="PF04116">
    <property type="entry name" value="FA_hydroxylase"/>
    <property type="match status" value="1"/>
</dbReference>
<gene>
    <name evidence="7" type="ORF">EYZ11_012609</name>
</gene>
<evidence type="ECO:0000313" key="8">
    <source>
        <dbReference type="Proteomes" id="UP000308092"/>
    </source>
</evidence>
<dbReference type="InterPro" id="IPR006694">
    <property type="entry name" value="Fatty_acid_hydroxylase"/>
</dbReference>
<keyword evidence="4 5" id="KW-0472">Membrane</keyword>
<evidence type="ECO:0000256" key="1">
    <source>
        <dbReference type="ARBA" id="ARBA00004370"/>
    </source>
</evidence>
<comment type="caution">
    <text evidence="7">The sequence shown here is derived from an EMBL/GenBank/DDBJ whole genome shotgun (WGS) entry which is preliminary data.</text>
</comment>
<evidence type="ECO:0000256" key="3">
    <source>
        <dbReference type="ARBA" id="ARBA00022989"/>
    </source>
</evidence>
<dbReference type="Proteomes" id="UP000308092">
    <property type="component" value="Unassembled WGS sequence"/>
</dbReference>
<sequence>MLSKQLPPLVIETCIIAATQLAVYIGYAVYITINRGEKTRSSLQLAIVHIAVGVIGGVWLTVLIGRPRDAPFPRKTLSRVSTDWPPIFEVATHITAAVLLFDIIFYVLHRLMHTRPLYALIHFNHHAFHKPSPFAVVYAHPLDYFLTQALPVMIVVRTLDAHVLTMVIVGSAGLLAAMYSHSGDLAGIMSHRQHHRQPKENFGALGISDTLAGWLVKFHYDQN</sequence>
<dbReference type="PANTHER" id="PTHR11863">
    <property type="entry name" value="STEROL DESATURASE"/>
    <property type="match status" value="1"/>
</dbReference>
<keyword evidence="2 5" id="KW-0812">Transmembrane</keyword>
<accession>A0A4S3J1X8</accession>
<keyword evidence="8" id="KW-1185">Reference proteome</keyword>